<keyword evidence="2" id="KW-1133">Transmembrane helix</keyword>
<evidence type="ECO:0000256" key="2">
    <source>
        <dbReference type="SAM" id="Phobius"/>
    </source>
</evidence>
<keyword evidence="2" id="KW-0472">Membrane</keyword>
<dbReference type="AlphaFoldDB" id="A0A2P2KN30"/>
<sequence>MSKKGGGQPLQKDAPWRATTSKPIPRIHTSPLLRVSHNPYSNYALSVMKHPNPVGSGLGEEAVVEAAGPDCIVPGQITPLRLLGVKVGRSLALSFLSFFLPVILICMLAFLFQLFS</sequence>
<feature type="region of interest" description="Disordered" evidence="1">
    <location>
        <begin position="1"/>
        <end position="25"/>
    </location>
</feature>
<organism evidence="3">
    <name type="scientific">Rhizophora mucronata</name>
    <name type="common">Asiatic mangrove</name>
    <dbReference type="NCBI Taxonomy" id="61149"/>
    <lineage>
        <taxon>Eukaryota</taxon>
        <taxon>Viridiplantae</taxon>
        <taxon>Streptophyta</taxon>
        <taxon>Embryophyta</taxon>
        <taxon>Tracheophyta</taxon>
        <taxon>Spermatophyta</taxon>
        <taxon>Magnoliopsida</taxon>
        <taxon>eudicotyledons</taxon>
        <taxon>Gunneridae</taxon>
        <taxon>Pentapetalae</taxon>
        <taxon>rosids</taxon>
        <taxon>fabids</taxon>
        <taxon>Malpighiales</taxon>
        <taxon>Rhizophoraceae</taxon>
        <taxon>Rhizophora</taxon>
    </lineage>
</organism>
<dbReference type="PANTHER" id="PTHR36737">
    <property type="entry name" value="EXPRESSED PROTEIN"/>
    <property type="match status" value="1"/>
</dbReference>
<keyword evidence="2" id="KW-0812">Transmembrane</keyword>
<dbReference type="EMBL" id="GGEC01026654">
    <property type="protein sequence ID" value="MBX07138.1"/>
    <property type="molecule type" value="Transcribed_RNA"/>
</dbReference>
<dbReference type="GO" id="GO:0009941">
    <property type="term" value="C:chloroplast envelope"/>
    <property type="evidence" value="ECO:0007669"/>
    <property type="project" value="TreeGrafter"/>
</dbReference>
<evidence type="ECO:0000313" key="3">
    <source>
        <dbReference type="EMBL" id="MBX07138.1"/>
    </source>
</evidence>
<feature type="transmembrane region" description="Helical" evidence="2">
    <location>
        <begin position="91"/>
        <end position="115"/>
    </location>
</feature>
<proteinExistence type="predicted"/>
<protein>
    <submittedName>
        <fullName evidence="3">Uncharacterized protein MANES_08G012300</fullName>
    </submittedName>
</protein>
<reference evidence="3" key="1">
    <citation type="submission" date="2018-02" db="EMBL/GenBank/DDBJ databases">
        <title>Rhizophora mucronata_Transcriptome.</title>
        <authorList>
            <person name="Meera S.P."/>
            <person name="Sreeshan A."/>
            <person name="Augustine A."/>
        </authorList>
    </citation>
    <scope>NUCLEOTIDE SEQUENCE</scope>
    <source>
        <tissue evidence="3">Leaf</tissue>
    </source>
</reference>
<accession>A0A2P2KN30</accession>
<name>A0A2P2KN30_RHIMU</name>
<evidence type="ECO:0000256" key="1">
    <source>
        <dbReference type="SAM" id="MobiDB-lite"/>
    </source>
</evidence>
<dbReference type="PANTHER" id="PTHR36737:SF1">
    <property type="entry name" value="EXPRESSED PROTEIN"/>
    <property type="match status" value="1"/>
</dbReference>